<dbReference type="EMBL" id="HBEO01003248">
    <property type="protein sequence ID" value="CAD8469157.1"/>
    <property type="molecule type" value="Transcribed_RNA"/>
</dbReference>
<accession>A0A7S0DZS3</accession>
<evidence type="ECO:0000313" key="2">
    <source>
        <dbReference type="EMBL" id="CAD8469157.1"/>
    </source>
</evidence>
<feature type="region of interest" description="Disordered" evidence="1">
    <location>
        <begin position="321"/>
        <end position="342"/>
    </location>
</feature>
<sequence length="636" mass="72031">MLARRMAQRRREELLLAAFVVLSLGIVAIGFHSIPRPSKAVALMSIDEDSMRQGTATMGNQGDMVMESDVEGLLNQRLKLLEKERNKMVEKRKREVAKRLKFKREQRMKVIRHLSQIMNRHPSLMADLERFSDADGNVPLRSIEQKLQQFHKLQLQREFLLHHPHRTNMPLVNLAQSESVPSSAGGLGWSLSLKPQETNGSWGFWRTPENSNNFAGQRHPVQNTNPFGEHVIGRDMDADVNISHIEDGQDNPLFDIMEGKGFPKMFYESDNFVPCTDPDKCTLTHARYGPGVGGREERKIERRRVKYEDEHEPFMKDRLVNCSEDPRSPSYHPACDRGRNKYGRPLRPGGFPDDNQIVDYHIYKNSLNPTEYENVTIYPAQVYRQKQLPNVNPNGVMRTTYPGTGRYGGLTGPPWFTEGPVGSEEASFTAHSALGGSGDMQGKSRSWSDVGLGDRTVPAQDSVGQVMPGMETAEQGAYLTHPTGGYFRAGMRPALHAQRDPLDEKYDVKKENPVYLQNLALEIKNLLHPLQESRKEIISTQVGLQKSQDRVKKIKTELAKWRHDVETGKPAVYPLNEIEKYTRTANGNTEERKRSKGQQAEDAEVSLSAAKSSQTGQWGLDRMMKSFEQDLNGLRT</sequence>
<proteinExistence type="predicted"/>
<feature type="region of interest" description="Disordered" evidence="1">
    <location>
        <begin position="583"/>
        <end position="621"/>
    </location>
</feature>
<organism evidence="2">
    <name type="scientific">Hanusia phi</name>
    <dbReference type="NCBI Taxonomy" id="3032"/>
    <lineage>
        <taxon>Eukaryota</taxon>
        <taxon>Cryptophyceae</taxon>
        <taxon>Pyrenomonadales</taxon>
        <taxon>Geminigeraceae</taxon>
        <taxon>Hanusia</taxon>
    </lineage>
</organism>
<protein>
    <submittedName>
        <fullName evidence="2">Uncharacterized protein</fullName>
    </submittedName>
</protein>
<name>A0A7S0DZS3_9CRYP</name>
<evidence type="ECO:0000256" key="1">
    <source>
        <dbReference type="SAM" id="MobiDB-lite"/>
    </source>
</evidence>
<reference evidence="2" key="1">
    <citation type="submission" date="2021-01" db="EMBL/GenBank/DDBJ databases">
        <authorList>
            <person name="Corre E."/>
            <person name="Pelletier E."/>
            <person name="Niang G."/>
            <person name="Scheremetjew M."/>
            <person name="Finn R."/>
            <person name="Kale V."/>
            <person name="Holt S."/>
            <person name="Cochrane G."/>
            <person name="Meng A."/>
            <person name="Brown T."/>
            <person name="Cohen L."/>
        </authorList>
    </citation>
    <scope>NUCLEOTIDE SEQUENCE</scope>
    <source>
        <strain evidence="2">CCMP325</strain>
    </source>
</reference>
<gene>
    <name evidence="2" type="ORF">HPHI1048_LOCUS2294</name>
</gene>
<dbReference type="AlphaFoldDB" id="A0A7S0DZS3"/>